<keyword evidence="8 12" id="KW-1133">Transmembrane helix</keyword>
<keyword evidence="5" id="KW-0808">Transferase</keyword>
<keyword evidence="10 12" id="KW-0472">Membrane</keyword>
<gene>
    <name evidence="13" type="ORF">CSSPTR1EN2_LOCUS18558</name>
</gene>
<comment type="pathway">
    <text evidence="2">Protein modification; protein glycosylation.</text>
</comment>
<comment type="subcellular location">
    <subcellularLocation>
        <location evidence="1 12">Golgi apparatus membrane</location>
        <topology evidence="1 12">Single-pass type II membrane protein</topology>
    </subcellularLocation>
</comment>
<keyword evidence="7 12" id="KW-0735">Signal-anchor</keyword>
<comment type="cofactor">
    <cofactor evidence="12">
        <name>Mn(2+)</name>
        <dbReference type="ChEBI" id="CHEBI:29035"/>
    </cofactor>
</comment>
<comment type="similarity">
    <text evidence="3 12">Belongs to the glycosyltransferase 31 family.</text>
</comment>
<dbReference type="Proteomes" id="UP001497512">
    <property type="component" value="Chromosome 5"/>
</dbReference>
<keyword evidence="11 12" id="KW-0464">Manganese</keyword>
<evidence type="ECO:0000256" key="12">
    <source>
        <dbReference type="RuleBase" id="RU363063"/>
    </source>
</evidence>
<evidence type="ECO:0000256" key="11">
    <source>
        <dbReference type="ARBA" id="ARBA00023211"/>
    </source>
</evidence>
<dbReference type="Gene3D" id="3.90.550.50">
    <property type="match status" value="1"/>
</dbReference>
<name>A0ABP0UQE2_9BRYO</name>
<protein>
    <recommendedName>
        <fullName evidence="12">Hexosyltransferase</fullName>
        <ecNumber evidence="12">2.4.1.-</ecNumber>
    </recommendedName>
</protein>
<evidence type="ECO:0000313" key="13">
    <source>
        <dbReference type="EMBL" id="CAK9227076.1"/>
    </source>
</evidence>
<evidence type="ECO:0000256" key="4">
    <source>
        <dbReference type="ARBA" id="ARBA00022676"/>
    </source>
</evidence>
<keyword evidence="4 12" id="KW-0328">Glycosyltransferase</keyword>
<proteinExistence type="inferred from homology"/>
<dbReference type="PROSITE" id="PS51257">
    <property type="entry name" value="PROKAR_LIPOPROTEIN"/>
    <property type="match status" value="1"/>
</dbReference>
<dbReference type="InterPro" id="IPR002659">
    <property type="entry name" value="Glyco_trans_31"/>
</dbReference>
<dbReference type="PANTHER" id="PTHR11214">
    <property type="entry name" value="BETA-1,3-N-ACETYLGLUCOSAMINYLTRANSFERASE"/>
    <property type="match status" value="1"/>
</dbReference>
<feature type="transmembrane region" description="Helical" evidence="12">
    <location>
        <begin position="7"/>
        <end position="28"/>
    </location>
</feature>
<organism evidence="13 14">
    <name type="scientific">Sphagnum troendelagicum</name>
    <dbReference type="NCBI Taxonomy" id="128251"/>
    <lineage>
        <taxon>Eukaryota</taxon>
        <taxon>Viridiplantae</taxon>
        <taxon>Streptophyta</taxon>
        <taxon>Embryophyta</taxon>
        <taxon>Bryophyta</taxon>
        <taxon>Sphagnophytina</taxon>
        <taxon>Sphagnopsida</taxon>
        <taxon>Sphagnales</taxon>
        <taxon>Sphagnaceae</taxon>
        <taxon>Sphagnum</taxon>
    </lineage>
</organism>
<evidence type="ECO:0000256" key="8">
    <source>
        <dbReference type="ARBA" id="ARBA00022989"/>
    </source>
</evidence>
<evidence type="ECO:0000256" key="6">
    <source>
        <dbReference type="ARBA" id="ARBA00022692"/>
    </source>
</evidence>
<keyword evidence="6 12" id="KW-0812">Transmembrane</keyword>
<sequence length="335" mass="37675">MAKGSSLLRLLMVIFSVFACLYTAGRLWQDAEMWSLLVEMSEQHVEQGLLHIQVMMRFLFDAHSCRDQEKKLAELEMELSATKNQGFGPMIELSGNASTGFGGKLLAVVGIMTSFGTRSRRESIRKTWPEGSASKKLEDSKGVVIRFVIGRSANRGDMSDCRVDLESTETNDFLILNNHVEGDDSMPMKTKLFFSRAAESWDAHFYVKVDDDVFVDIDKLGTMLASHLKKPRVYLGCMKSGEVVSDANAQWYEPEWWRFGEEKSQYYRHASGQLYGLSRALALYISINSASLREYRNEDVSVGGWMLGLDMELVDDDSLCCSLPVTGGICTTPTW</sequence>
<keyword evidence="9 12" id="KW-0333">Golgi apparatus</keyword>
<keyword evidence="14" id="KW-1185">Reference proteome</keyword>
<evidence type="ECO:0000256" key="3">
    <source>
        <dbReference type="ARBA" id="ARBA00008661"/>
    </source>
</evidence>
<evidence type="ECO:0000256" key="10">
    <source>
        <dbReference type="ARBA" id="ARBA00023136"/>
    </source>
</evidence>
<evidence type="ECO:0000256" key="1">
    <source>
        <dbReference type="ARBA" id="ARBA00004323"/>
    </source>
</evidence>
<dbReference type="EC" id="2.4.1.-" evidence="12"/>
<reference evidence="13" key="1">
    <citation type="submission" date="2024-02" db="EMBL/GenBank/DDBJ databases">
        <authorList>
            <consortium name="ELIXIR-Norway"/>
            <consortium name="Elixir Norway"/>
        </authorList>
    </citation>
    <scope>NUCLEOTIDE SEQUENCE</scope>
</reference>
<evidence type="ECO:0000256" key="9">
    <source>
        <dbReference type="ARBA" id="ARBA00023034"/>
    </source>
</evidence>
<dbReference type="Pfam" id="PF01762">
    <property type="entry name" value="Galactosyl_T"/>
    <property type="match status" value="1"/>
</dbReference>
<evidence type="ECO:0000313" key="14">
    <source>
        <dbReference type="Proteomes" id="UP001497512"/>
    </source>
</evidence>
<evidence type="ECO:0000256" key="7">
    <source>
        <dbReference type="ARBA" id="ARBA00022968"/>
    </source>
</evidence>
<dbReference type="PANTHER" id="PTHR11214:SF74">
    <property type="entry name" value="HYDROXYPROLINE O-GALACTOSYLTRANSFERASE HPGT1"/>
    <property type="match status" value="1"/>
</dbReference>
<accession>A0ABP0UQE2</accession>
<evidence type="ECO:0000256" key="5">
    <source>
        <dbReference type="ARBA" id="ARBA00022679"/>
    </source>
</evidence>
<dbReference type="EMBL" id="OZ019897">
    <property type="protein sequence ID" value="CAK9227076.1"/>
    <property type="molecule type" value="Genomic_DNA"/>
</dbReference>
<evidence type="ECO:0000256" key="2">
    <source>
        <dbReference type="ARBA" id="ARBA00004922"/>
    </source>
</evidence>